<dbReference type="GeneTree" id="ENSGT00940000164547"/>
<keyword evidence="2" id="KW-0812">Transmembrane</keyword>
<name>A0A3B5LDM7_9TELE</name>
<dbReference type="InterPro" id="IPR000463">
    <property type="entry name" value="Fatty_acid-bd"/>
</dbReference>
<accession>A0A3B5LDM7</accession>
<evidence type="ECO:0000313" key="4">
    <source>
        <dbReference type="Ensembl" id="ENSXCOP00000008937.1"/>
    </source>
</evidence>
<dbReference type="PRINTS" id="PR00178">
    <property type="entry name" value="FATTYACIDBP"/>
</dbReference>
<dbReference type="GO" id="GO:0008289">
    <property type="term" value="F:lipid binding"/>
    <property type="evidence" value="ECO:0007669"/>
    <property type="project" value="InterPro"/>
</dbReference>
<dbReference type="Ensembl" id="ENSXCOT00000009043.1">
    <property type="protein sequence ID" value="ENSXCOP00000008937.1"/>
    <property type="gene ID" value="ENSXCOG00000004978.1"/>
</dbReference>
<dbReference type="Pfam" id="PF00061">
    <property type="entry name" value="Lipocalin"/>
    <property type="match status" value="1"/>
</dbReference>
<proteinExistence type="inferred from homology"/>
<keyword evidence="5" id="KW-1185">Reference proteome</keyword>
<keyword evidence="2" id="KW-0472">Membrane</keyword>
<evidence type="ECO:0000313" key="5">
    <source>
        <dbReference type="Proteomes" id="UP000261380"/>
    </source>
</evidence>
<dbReference type="PANTHER" id="PTHR11955">
    <property type="entry name" value="FATTY ACID BINDING PROTEIN"/>
    <property type="match status" value="1"/>
</dbReference>
<evidence type="ECO:0000256" key="2">
    <source>
        <dbReference type="SAM" id="Phobius"/>
    </source>
</evidence>
<dbReference type="STRING" id="32473.ENSXCOP00000008937"/>
<protein>
    <recommendedName>
        <fullName evidence="3">Lipocalin/cytosolic fatty-acid binding domain-containing protein</fullName>
    </recommendedName>
</protein>
<dbReference type="InterPro" id="IPR000566">
    <property type="entry name" value="Lipocln_cytosolic_FA-bd_dom"/>
</dbReference>
<dbReference type="SUPFAM" id="SSF50814">
    <property type="entry name" value="Lipocalins"/>
    <property type="match status" value="1"/>
</dbReference>
<dbReference type="InterPro" id="IPR012674">
    <property type="entry name" value="Calycin"/>
</dbReference>
<dbReference type="Proteomes" id="UP000261380">
    <property type="component" value="Unplaced"/>
</dbReference>
<evidence type="ECO:0000256" key="1">
    <source>
        <dbReference type="ARBA" id="ARBA00008390"/>
    </source>
</evidence>
<keyword evidence="2" id="KW-1133">Transmembrane helix</keyword>
<reference evidence="4" key="1">
    <citation type="submission" date="2025-08" db="UniProtKB">
        <authorList>
            <consortium name="Ensembl"/>
        </authorList>
    </citation>
    <scope>IDENTIFICATION</scope>
</reference>
<dbReference type="Gene3D" id="2.40.128.20">
    <property type="match status" value="1"/>
</dbReference>
<organism evidence="4 5">
    <name type="scientific">Xiphophorus couchianus</name>
    <name type="common">Monterrey platyfish</name>
    <dbReference type="NCBI Taxonomy" id="32473"/>
    <lineage>
        <taxon>Eukaryota</taxon>
        <taxon>Metazoa</taxon>
        <taxon>Chordata</taxon>
        <taxon>Craniata</taxon>
        <taxon>Vertebrata</taxon>
        <taxon>Euteleostomi</taxon>
        <taxon>Actinopterygii</taxon>
        <taxon>Neopterygii</taxon>
        <taxon>Teleostei</taxon>
        <taxon>Neoteleostei</taxon>
        <taxon>Acanthomorphata</taxon>
        <taxon>Ovalentaria</taxon>
        <taxon>Atherinomorphae</taxon>
        <taxon>Cyprinodontiformes</taxon>
        <taxon>Poeciliidae</taxon>
        <taxon>Poeciliinae</taxon>
        <taxon>Xiphophorus</taxon>
    </lineage>
</organism>
<reference evidence="4" key="2">
    <citation type="submission" date="2025-09" db="UniProtKB">
        <authorList>
            <consortium name="Ensembl"/>
        </authorList>
    </citation>
    <scope>IDENTIFICATION</scope>
</reference>
<comment type="similarity">
    <text evidence="1">Belongs to the calycin superfamily. Fatty-acid binding protein (FABP) family.</text>
</comment>
<evidence type="ECO:0000259" key="3">
    <source>
        <dbReference type="Pfam" id="PF00061"/>
    </source>
</evidence>
<feature type="transmembrane region" description="Helical" evidence="2">
    <location>
        <begin position="6"/>
        <end position="26"/>
    </location>
</feature>
<feature type="domain" description="Lipocalin/cytosolic fatty-acid binding" evidence="3">
    <location>
        <begin position="44"/>
        <end position="139"/>
    </location>
</feature>
<dbReference type="InterPro" id="IPR031259">
    <property type="entry name" value="ILBP"/>
</dbReference>
<sequence>MYYRRICFYISTIIYFSGFIGTWDVLTKLSFCMKGSCQVAASLAKPNLIVTQDEEINSVKAESTFKTHKIKFKLNEEFDEKTPDGRKVKVGNSFFLRDGKLIQERRWDGKITTMEREIKNGKLEKCILGKDVATRIYEKEA</sequence>
<dbReference type="AlphaFoldDB" id="A0A3B5LDM7"/>